<protein>
    <submittedName>
        <fullName evidence="1">DNA-binding protein SMUBP-2</fullName>
    </submittedName>
</protein>
<sequence>MLPYKNDTRLVSPTIPWSEGDCSHSTIKLKEYRNKRKKPGALSLRLRHNDLISLYSRNNRVLFGSPFPHQILATRSTGTEVVSTKRITRKIREDGRAASKKNFKRVAESSQLVDGRELCAHENGPASMLALYQNGEPTGRSDLGKGVVKWICQGMKEMASDFAMAEMQGEFSELSTEPLQGRLPSRSPFMVFWEWTRRKLKPS</sequence>
<proteinExistence type="predicted"/>
<dbReference type="Proteomes" id="UP001604277">
    <property type="component" value="Unassembled WGS sequence"/>
</dbReference>
<accession>A0ABD1V0W5</accession>
<organism evidence="1 2">
    <name type="scientific">Forsythia ovata</name>
    <dbReference type="NCBI Taxonomy" id="205694"/>
    <lineage>
        <taxon>Eukaryota</taxon>
        <taxon>Viridiplantae</taxon>
        <taxon>Streptophyta</taxon>
        <taxon>Embryophyta</taxon>
        <taxon>Tracheophyta</taxon>
        <taxon>Spermatophyta</taxon>
        <taxon>Magnoliopsida</taxon>
        <taxon>eudicotyledons</taxon>
        <taxon>Gunneridae</taxon>
        <taxon>Pentapetalae</taxon>
        <taxon>asterids</taxon>
        <taxon>lamiids</taxon>
        <taxon>Lamiales</taxon>
        <taxon>Oleaceae</taxon>
        <taxon>Forsythieae</taxon>
        <taxon>Forsythia</taxon>
    </lineage>
</organism>
<comment type="caution">
    <text evidence="1">The sequence shown here is derived from an EMBL/GenBank/DDBJ whole genome shotgun (WGS) entry which is preliminary data.</text>
</comment>
<reference evidence="2" key="1">
    <citation type="submission" date="2024-07" db="EMBL/GenBank/DDBJ databases">
        <title>Two chromosome-level genome assemblies of Korean endemic species Abeliophyllum distichum and Forsythia ovata (Oleaceae).</title>
        <authorList>
            <person name="Jang H."/>
        </authorList>
    </citation>
    <scope>NUCLEOTIDE SEQUENCE [LARGE SCALE GENOMIC DNA]</scope>
</reference>
<evidence type="ECO:0000313" key="1">
    <source>
        <dbReference type="EMBL" id="KAL2530315.1"/>
    </source>
</evidence>
<keyword evidence="2" id="KW-1185">Reference proteome</keyword>
<gene>
    <name evidence="1" type="ORF">Fot_22916</name>
</gene>
<dbReference type="GO" id="GO:0003677">
    <property type="term" value="F:DNA binding"/>
    <property type="evidence" value="ECO:0007669"/>
    <property type="project" value="UniProtKB-KW"/>
</dbReference>
<dbReference type="AlphaFoldDB" id="A0ABD1V0W5"/>
<name>A0ABD1V0W5_9LAMI</name>
<evidence type="ECO:0000313" key="2">
    <source>
        <dbReference type="Proteomes" id="UP001604277"/>
    </source>
</evidence>
<dbReference type="EMBL" id="JBFOLJ010000006">
    <property type="protein sequence ID" value="KAL2530315.1"/>
    <property type="molecule type" value="Genomic_DNA"/>
</dbReference>
<keyword evidence="1" id="KW-0238">DNA-binding</keyword>